<protein>
    <recommendedName>
        <fullName evidence="1">Helicase Helix-turn-helix domain-containing protein</fullName>
    </recommendedName>
</protein>
<dbReference type="Proteomes" id="UP000272003">
    <property type="component" value="Chromosome"/>
</dbReference>
<evidence type="ECO:0000259" key="1">
    <source>
        <dbReference type="Pfam" id="PF14493"/>
    </source>
</evidence>
<organism evidence="2 3">
    <name type="scientific">Apilactobacillus bombintestini</name>
    <dbReference type="NCBI Taxonomy" id="2419772"/>
    <lineage>
        <taxon>Bacteria</taxon>
        <taxon>Bacillati</taxon>
        <taxon>Bacillota</taxon>
        <taxon>Bacilli</taxon>
        <taxon>Lactobacillales</taxon>
        <taxon>Lactobacillaceae</taxon>
        <taxon>Apilactobacillus</taxon>
    </lineage>
</organism>
<name>A0A387APD2_9LACO</name>
<sequence>MNKELLILFLSAKQPRRIKLIENLLSGKRTVSTLFWAMRYNILQYSGVLRRVHFNDYHKDLNSLLNNKYIKKVDDYRYLLTDKGQKQKDSMLESFYIIKNNSFRYDYDVSLFKERFLLATQVVSEYSYKNTNYYPTKTNMQSSYIVKKWFIKNKKDISVRFRDYLVKYLSQISDDKANILAQLLIGHDVLGMTARQMAKHINRSTLEEFFIESDLWINLIQYIENDNNDFLKPLLKNIVNEKINSHAIETYKLFARNNSLKSISNMLHVKISTVKEHLIECAIWMPKDNFPYKKILTKNMIELMNDTFENKNIDDWKFNDLPKTNGMDFFNFRIYQIMRSK</sequence>
<dbReference type="AlphaFoldDB" id="A0A387APD2"/>
<dbReference type="OrthoDB" id="2146354at2"/>
<evidence type="ECO:0000313" key="2">
    <source>
        <dbReference type="EMBL" id="AYF92552.1"/>
    </source>
</evidence>
<keyword evidence="3" id="KW-1185">Reference proteome</keyword>
<feature type="domain" description="Helicase Helix-turn-helix" evidence="1">
    <location>
        <begin position="248"/>
        <end position="315"/>
    </location>
</feature>
<accession>A0A387APD2</accession>
<evidence type="ECO:0000313" key="3">
    <source>
        <dbReference type="Proteomes" id="UP000272003"/>
    </source>
</evidence>
<dbReference type="EMBL" id="CP032626">
    <property type="protein sequence ID" value="AYF92552.1"/>
    <property type="molecule type" value="Genomic_DNA"/>
</dbReference>
<dbReference type="Pfam" id="PF14493">
    <property type="entry name" value="HTH_40"/>
    <property type="match status" value="1"/>
</dbReference>
<dbReference type="KEGG" id="abom:D7I45_03220"/>
<proteinExistence type="predicted"/>
<dbReference type="InterPro" id="IPR029491">
    <property type="entry name" value="Helicase_HTH"/>
</dbReference>
<gene>
    <name evidence="2" type="ORF">D7I45_03220</name>
</gene>
<reference evidence="2 3" key="1">
    <citation type="submission" date="2018-09" db="EMBL/GenBank/DDBJ databases">
        <title>Genome sequencing of strain BHWM-4.</title>
        <authorList>
            <person name="Heo J."/>
            <person name="Kim S.-J."/>
            <person name="Kwon S.-W."/>
        </authorList>
    </citation>
    <scope>NUCLEOTIDE SEQUENCE [LARGE SCALE GENOMIC DNA]</scope>
    <source>
        <strain evidence="2 3">BHWM-4</strain>
    </source>
</reference>
<dbReference type="RefSeq" id="WP_120784320.1">
    <property type="nucleotide sequence ID" value="NZ_CP032626.1"/>
</dbReference>